<keyword evidence="17" id="KW-1185">Reference proteome</keyword>
<evidence type="ECO:0000256" key="1">
    <source>
        <dbReference type="ARBA" id="ARBA00004370"/>
    </source>
</evidence>
<dbReference type="PANTHER" id="PTHR23063:SF59">
    <property type="entry name" value="ACYLTRANSFERASE"/>
    <property type="match status" value="1"/>
</dbReference>
<feature type="transmembrane region" description="Helical" evidence="14">
    <location>
        <begin position="123"/>
        <end position="145"/>
    </location>
</feature>
<evidence type="ECO:0000256" key="13">
    <source>
        <dbReference type="SAM" id="MobiDB-lite"/>
    </source>
</evidence>
<dbReference type="GO" id="GO:0008654">
    <property type="term" value="P:phospholipid biosynthetic process"/>
    <property type="evidence" value="ECO:0007669"/>
    <property type="project" value="UniProtKB-KW"/>
</dbReference>
<comment type="subcellular location">
    <subcellularLocation>
        <location evidence="1">Membrane</location>
    </subcellularLocation>
</comment>
<dbReference type="PANTHER" id="PTHR23063">
    <property type="entry name" value="PHOSPHOLIPID ACYLTRANSFERASE"/>
    <property type="match status" value="1"/>
</dbReference>
<evidence type="ECO:0000256" key="8">
    <source>
        <dbReference type="ARBA" id="ARBA00023098"/>
    </source>
</evidence>
<dbReference type="Proteomes" id="UP001465755">
    <property type="component" value="Unassembled WGS sequence"/>
</dbReference>
<evidence type="ECO:0000256" key="10">
    <source>
        <dbReference type="ARBA" id="ARBA00023209"/>
    </source>
</evidence>
<evidence type="ECO:0000256" key="5">
    <source>
        <dbReference type="ARBA" id="ARBA00022679"/>
    </source>
</evidence>
<dbReference type="CDD" id="cd07991">
    <property type="entry name" value="LPLAT_LPCAT1-like"/>
    <property type="match status" value="1"/>
</dbReference>
<dbReference type="GO" id="GO:0016020">
    <property type="term" value="C:membrane"/>
    <property type="evidence" value="ECO:0007669"/>
    <property type="project" value="UniProtKB-SubCell"/>
</dbReference>
<keyword evidence="6 14" id="KW-0812">Transmembrane</keyword>
<keyword evidence="5" id="KW-0808">Transferase</keyword>
<evidence type="ECO:0000256" key="11">
    <source>
        <dbReference type="ARBA" id="ARBA00023264"/>
    </source>
</evidence>
<reference evidence="16 17" key="1">
    <citation type="journal article" date="2024" name="Nat. Commun.">
        <title>Phylogenomics reveals the evolutionary origins of lichenization in chlorophyte algae.</title>
        <authorList>
            <person name="Puginier C."/>
            <person name="Libourel C."/>
            <person name="Otte J."/>
            <person name="Skaloud P."/>
            <person name="Haon M."/>
            <person name="Grisel S."/>
            <person name="Petersen M."/>
            <person name="Berrin J.G."/>
            <person name="Delaux P.M."/>
            <person name="Dal Grande F."/>
            <person name="Keller J."/>
        </authorList>
    </citation>
    <scope>NUCLEOTIDE SEQUENCE [LARGE SCALE GENOMIC DNA]</scope>
    <source>
        <strain evidence="16 17">SAG 2036</strain>
    </source>
</reference>
<keyword evidence="9 14" id="KW-0472">Membrane</keyword>
<dbReference type="InterPro" id="IPR002123">
    <property type="entry name" value="Plipid/glycerol_acylTrfase"/>
</dbReference>
<dbReference type="AlphaFoldDB" id="A0AAW1NYL3"/>
<evidence type="ECO:0000256" key="2">
    <source>
        <dbReference type="ARBA" id="ARBA00005189"/>
    </source>
</evidence>
<gene>
    <name evidence="16" type="ORF">WJX73_009794</name>
</gene>
<comment type="similarity">
    <text evidence="3">Belongs to the 1-acyl-sn-glycerol-3-phosphate acyltransferase family.</text>
</comment>
<evidence type="ECO:0000256" key="6">
    <source>
        <dbReference type="ARBA" id="ARBA00022692"/>
    </source>
</evidence>
<evidence type="ECO:0000259" key="15">
    <source>
        <dbReference type="SMART" id="SM00563"/>
    </source>
</evidence>
<proteinExistence type="inferred from homology"/>
<evidence type="ECO:0000256" key="3">
    <source>
        <dbReference type="ARBA" id="ARBA00008655"/>
    </source>
</evidence>
<dbReference type="EMBL" id="JALJOQ010000073">
    <property type="protein sequence ID" value="KAK9802006.1"/>
    <property type="molecule type" value="Genomic_DNA"/>
</dbReference>
<feature type="transmembrane region" description="Helical" evidence="14">
    <location>
        <begin position="165"/>
        <end position="184"/>
    </location>
</feature>
<dbReference type="InterPro" id="IPR045252">
    <property type="entry name" value="LPCAT1-like"/>
</dbReference>
<keyword evidence="11" id="KW-1208">Phospholipid metabolism</keyword>
<evidence type="ECO:0000313" key="16">
    <source>
        <dbReference type="EMBL" id="KAK9802006.1"/>
    </source>
</evidence>
<evidence type="ECO:0000256" key="7">
    <source>
        <dbReference type="ARBA" id="ARBA00022989"/>
    </source>
</evidence>
<feature type="region of interest" description="Disordered" evidence="13">
    <location>
        <begin position="1"/>
        <end position="21"/>
    </location>
</feature>
<evidence type="ECO:0000256" key="14">
    <source>
        <dbReference type="SAM" id="Phobius"/>
    </source>
</evidence>
<keyword evidence="4" id="KW-0444">Lipid biosynthesis</keyword>
<keyword evidence="12" id="KW-0012">Acyltransferase</keyword>
<feature type="transmembrane region" description="Helical" evidence="14">
    <location>
        <begin position="228"/>
        <end position="245"/>
    </location>
</feature>
<protein>
    <recommendedName>
        <fullName evidence="15">Phospholipid/glycerol acyltransferase domain-containing protein</fullName>
    </recommendedName>
</protein>
<evidence type="ECO:0000256" key="4">
    <source>
        <dbReference type="ARBA" id="ARBA00022516"/>
    </source>
</evidence>
<keyword evidence="7 14" id="KW-1133">Transmembrane helix</keyword>
<comment type="caution">
    <text evidence="16">The sequence shown here is derived from an EMBL/GenBank/DDBJ whole genome shotgun (WGS) entry which is preliminary data.</text>
</comment>
<dbReference type="SUPFAM" id="SSF69593">
    <property type="entry name" value="Glycerol-3-phosphate (1)-acyltransferase"/>
    <property type="match status" value="1"/>
</dbReference>
<evidence type="ECO:0000256" key="9">
    <source>
        <dbReference type="ARBA" id="ARBA00023136"/>
    </source>
</evidence>
<dbReference type="GO" id="GO:0008374">
    <property type="term" value="F:O-acyltransferase activity"/>
    <property type="evidence" value="ECO:0007669"/>
    <property type="project" value="InterPro"/>
</dbReference>
<accession>A0AAW1NYL3</accession>
<name>A0AAW1NYL3_9CHLO</name>
<keyword evidence="8" id="KW-0443">Lipid metabolism</keyword>
<comment type="pathway">
    <text evidence="2">Lipid metabolism.</text>
</comment>
<evidence type="ECO:0000313" key="17">
    <source>
        <dbReference type="Proteomes" id="UP001465755"/>
    </source>
</evidence>
<dbReference type="SMART" id="SM00563">
    <property type="entry name" value="PlsC"/>
    <property type="match status" value="1"/>
</dbReference>
<keyword evidence="10" id="KW-0594">Phospholipid biosynthesis</keyword>
<sequence length="428" mass="48047">MTLSASLSPGRGNAVYQPDSPASTSMAVDAFANGVLHSDSGAHGQSHKRPVTRSQTQGLANGHTDLEQHAQPRVLVHNGRSFPLPPGLTDEQYQLIRESPFLDLDSPMTAYEWFKLVLFMPYLLIRICLIILLMPPCWLFGWVITRGAQPNQPLPVWRENIIRPFARFWALILLWLGMNFYFSVKGQENIPEARKEKAMITINHASYVDALALGQVFVPCGLAKSSVINVPFFGTFAVMLQFLFVERRNSADKHHNKSQKGSVTALIHERNADSRYPLFLMMPEGTTKGSNTLLPFSSGAFAFGRPVLPVLMHYRSKHFNVGWGAIQSIAFHILRMQAQFINHLTIEILPVYYPSPEEQKDARLYAENVRRYMAEKLGAKLTTHGMKEHSELKKARVCVDWTGKRIIQLPPKAAKGGNGKTVSAKKNE</sequence>
<dbReference type="Pfam" id="PF01553">
    <property type="entry name" value="Acyltransferase"/>
    <property type="match status" value="1"/>
</dbReference>
<feature type="domain" description="Phospholipid/glycerol acyltransferase" evidence="15">
    <location>
        <begin position="198"/>
        <end position="315"/>
    </location>
</feature>
<evidence type="ECO:0000256" key="12">
    <source>
        <dbReference type="ARBA" id="ARBA00023315"/>
    </source>
</evidence>
<organism evidence="16 17">
    <name type="scientific">Symbiochloris irregularis</name>
    <dbReference type="NCBI Taxonomy" id="706552"/>
    <lineage>
        <taxon>Eukaryota</taxon>
        <taxon>Viridiplantae</taxon>
        <taxon>Chlorophyta</taxon>
        <taxon>core chlorophytes</taxon>
        <taxon>Trebouxiophyceae</taxon>
        <taxon>Trebouxiales</taxon>
        <taxon>Trebouxiaceae</taxon>
        <taxon>Symbiochloris</taxon>
    </lineage>
</organism>